<reference evidence="1 2" key="1">
    <citation type="submission" date="2013-12" db="EMBL/GenBank/DDBJ databases">
        <title>NBRP : Genome information of microbial organism related human and environment.</title>
        <authorList>
            <person name="Hattori M."/>
            <person name="Oshima K."/>
            <person name="Inaba H."/>
            <person name="Suda W."/>
            <person name="Sakamoto M."/>
            <person name="Iino T."/>
            <person name="Kitahara M."/>
            <person name="Oshida Y."/>
            <person name="Iida T."/>
            <person name="Kudo T."/>
            <person name="Itoh T."/>
            <person name="Ahmed I."/>
            <person name="Ohkuma M."/>
        </authorList>
    </citation>
    <scope>NUCLEOTIDE SEQUENCE [LARGE SCALE GENOMIC DNA]</scope>
    <source>
        <strain evidence="1 2">JCM 21738</strain>
    </source>
</reference>
<sequence>MLIALIIQLNEFFLLIFLKLRKSIFYTIMDFKYKAKGDGYMKVEALPVTQGIIT</sequence>
<dbReference type="AlphaFoldDB" id="W4RVN7"/>
<evidence type="ECO:0000313" key="2">
    <source>
        <dbReference type="Proteomes" id="UP000018949"/>
    </source>
</evidence>
<comment type="caution">
    <text evidence="1">The sequence shown here is derived from an EMBL/GenBank/DDBJ whole genome shotgun (WGS) entry which is preliminary data.</text>
</comment>
<gene>
    <name evidence="1" type="ORF">JCM21738_4740</name>
</gene>
<dbReference type="EMBL" id="BAUW01000094">
    <property type="protein sequence ID" value="GAE47729.1"/>
    <property type="molecule type" value="Genomic_DNA"/>
</dbReference>
<proteinExistence type="predicted"/>
<accession>W4RVN7</accession>
<organism evidence="1 2">
    <name type="scientific">Mesobacillus boroniphilus JCM 21738</name>
    <dbReference type="NCBI Taxonomy" id="1294265"/>
    <lineage>
        <taxon>Bacteria</taxon>
        <taxon>Bacillati</taxon>
        <taxon>Bacillota</taxon>
        <taxon>Bacilli</taxon>
        <taxon>Bacillales</taxon>
        <taxon>Bacillaceae</taxon>
        <taxon>Mesobacillus</taxon>
    </lineage>
</organism>
<name>W4RVN7_9BACI</name>
<keyword evidence="2" id="KW-1185">Reference proteome</keyword>
<protein>
    <submittedName>
        <fullName evidence="1">Uncharacterized protein</fullName>
    </submittedName>
</protein>
<dbReference type="Proteomes" id="UP000018949">
    <property type="component" value="Unassembled WGS sequence"/>
</dbReference>
<evidence type="ECO:0000313" key="1">
    <source>
        <dbReference type="EMBL" id="GAE47729.1"/>
    </source>
</evidence>